<dbReference type="SUPFAM" id="SSF51197">
    <property type="entry name" value="Clavaminate synthase-like"/>
    <property type="match status" value="1"/>
</dbReference>
<evidence type="ECO:0000259" key="20">
    <source>
        <dbReference type="PROSITE" id="PS51184"/>
    </source>
</evidence>
<dbReference type="InterPro" id="IPR019786">
    <property type="entry name" value="Zinc_finger_PHD-type_CS"/>
</dbReference>
<evidence type="ECO:0000256" key="14">
    <source>
        <dbReference type="ARBA" id="ARBA00048734"/>
    </source>
</evidence>
<dbReference type="InterPro" id="IPR013637">
    <property type="entry name" value="Lys_sp_deMease-like_dom"/>
</dbReference>
<reference evidence="22" key="1">
    <citation type="submission" date="2025-08" db="UniProtKB">
        <authorList>
            <consortium name="RefSeq"/>
        </authorList>
    </citation>
    <scope>IDENTIFICATION</scope>
    <source>
        <tissue evidence="22">Whole sample</tissue>
    </source>
</reference>
<evidence type="ECO:0000256" key="10">
    <source>
        <dbReference type="ARBA" id="ARBA00022964"/>
    </source>
</evidence>
<evidence type="ECO:0000256" key="16">
    <source>
        <dbReference type="SAM" id="MobiDB-lite"/>
    </source>
</evidence>
<dbReference type="InterPro" id="IPR036431">
    <property type="entry name" value="ARID_dom_sf"/>
</dbReference>
<dbReference type="Pfam" id="PF00628">
    <property type="entry name" value="PHD"/>
    <property type="match status" value="3"/>
</dbReference>
<feature type="region of interest" description="Disordered" evidence="16">
    <location>
        <begin position="1361"/>
        <end position="1393"/>
    </location>
</feature>
<feature type="region of interest" description="Disordered" evidence="16">
    <location>
        <begin position="1881"/>
        <end position="1905"/>
    </location>
</feature>
<dbReference type="CDD" id="cd16864">
    <property type="entry name" value="ARID_JARID"/>
    <property type="match status" value="1"/>
</dbReference>
<dbReference type="InterPro" id="IPR001606">
    <property type="entry name" value="ARID_dom"/>
</dbReference>
<dbReference type="RefSeq" id="XP_022330439.1">
    <property type="nucleotide sequence ID" value="XM_022474731.1"/>
</dbReference>
<evidence type="ECO:0000256" key="3">
    <source>
        <dbReference type="ARBA" id="ARBA00006801"/>
    </source>
</evidence>
<feature type="domain" description="JmjC" evidence="20">
    <location>
        <begin position="430"/>
        <end position="596"/>
    </location>
</feature>
<evidence type="ECO:0000256" key="15">
    <source>
        <dbReference type="PROSITE-ProRule" id="PRU00146"/>
    </source>
</evidence>
<keyword evidence="13" id="KW-0539">Nucleus</keyword>
<dbReference type="CDD" id="cd15605">
    <property type="entry name" value="PHD1_Lid_like"/>
    <property type="match status" value="1"/>
</dbReference>
<dbReference type="InterPro" id="IPR001965">
    <property type="entry name" value="Znf_PHD"/>
</dbReference>
<dbReference type="Gene3D" id="2.60.120.650">
    <property type="entry name" value="Cupin"/>
    <property type="match status" value="1"/>
</dbReference>
<dbReference type="PANTHER" id="PTHR10694">
    <property type="entry name" value="LYSINE-SPECIFIC DEMETHYLASE"/>
    <property type="match status" value="1"/>
</dbReference>
<dbReference type="GO" id="GO:0008270">
    <property type="term" value="F:zinc ion binding"/>
    <property type="evidence" value="ECO:0007669"/>
    <property type="project" value="UniProtKB-KW"/>
</dbReference>
<feature type="compositionally biased region" description="Basic and acidic residues" evidence="16">
    <location>
        <begin position="1853"/>
        <end position="1867"/>
    </location>
</feature>
<evidence type="ECO:0000256" key="6">
    <source>
        <dbReference type="ARBA" id="ARBA00022737"/>
    </source>
</evidence>
<evidence type="ECO:0000256" key="13">
    <source>
        <dbReference type="ARBA" id="ARBA00023242"/>
    </source>
</evidence>
<evidence type="ECO:0000256" key="12">
    <source>
        <dbReference type="ARBA" id="ARBA00023004"/>
    </source>
</evidence>
<dbReference type="Pfam" id="PF02373">
    <property type="entry name" value="JmjC"/>
    <property type="match status" value="1"/>
</dbReference>
<feature type="compositionally biased region" description="Polar residues" evidence="16">
    <location>
        <begin position="1361"/>
        <end position="1380"/>
    </location>
</feature>
<dbReference type="SMART" id="SM00501">
    <property type="entry name" value="BRIGHT"/>
    <property type="match status" value="1"/>
</dbReference>
<comment type="similarity">
    <text evidence="3">Belongs to the JARID1 histone demethylase family.</text>
</comment>
<keyword evidence="11" id="KW-0560">Oxidoreductase</keyword>
<dbReference type="Gene3D" id="1.10.150.60">
    <property type="entry name" value="ARID DNA-binding domain"/>
    <property type="match status" value="1"/>
</dbReference>
<feature type="domain" description="PHD-type" evidence="17">
    <location>
        <begin position="287"/>
        <end position="337"/>
    </location>
</feature>
<feature type="region of interest" description="Disordered" evidence="16">
    <location>
        <begin position="1476"/>
        <end position="1520"/>
    </location>
</feature>
<keyword evidence="21" id="KW-1185">Reference proteome</keyword>
<dbReference type="Gene3D" id="3.30.40.10">
    <property type="entry name" value="Zinc/RING finger domain, C3HC4 (zinc finger)"/>
    <property type="match status" value="2"/>
</dbReference>
<dbReference type="SMART" id="SM00558">
    <property type="entry name" value="JmjC"/>
    <property type="match status" value="1"/>
</dbReference>
<keyword evidence="12" id="KW-0408">Iron</keyword>
<name>A0A8B8DSB9_CRAVI</name>
<dbReference type="PANTHER" id="PTHR10694:SF33">
    <property type="entry name" value="LYSINE-SPECIFIC DEMETHYLASE 5"/>
    <property type="match status" value="1"/>
</dbReference>
<feature type="compositionally biased region" description="Basic and acidic residues" evidence="16">
    <location>
        <begin position="1489"/>
        <end position="1512"/>
    </location>
</feature>
<feature type="region of interest" description="Disordered" evidence="16">
    <location>
        <begin position="1824"/>
        <end position="1869"/>
    </location>
</feature>
<dbReference type="PROSITE" id="PS51184">
    <property type="entry name" value="JMJC"/>
    <property type="match status" value="1"/>
</dbReference>
<dbReference type="InterPro" id="IPR047970">
    <property type="entry name" value="KDM5A_PHD2"/>
</dbReference>
<dbReference type="GeneID" id="111128837"/>
<feature type="region of interest" description="Disordered" evidence="16">
    <location>
        <begin position="1083"/>
        <end position="1108"/>
    </location>
</feature>
<dbReference type="InterPro" id="IPR048615">
    <property type="entry name" value="KDM5_C-hel"/>
</dbReference>
<keyword evidence="9" id="KW-0156">Chromatin regulator</keyword>
<dbReference type="InterPro" id="IPR004198">
    <property type="entry name" value="Znf_C5HC2"/>
</dbReference>
<dbReference type="InterPro" id="IPR013083">
    <property type="entry name" value="Znf_RING/FYVE/PHD"/>
</dbReference>
<comment type="cofactor">
    <cofactor evidence="1">
        <name>Fe(2+)</name>
        <dbReference type="ChEBI" id="CHEBI:29033"/>
    </cofactor>
</comment>
<organism evidence="21 22">
    <name type="scientific">Crassostrea virginica</name>
    <name type="common">Eastern oyster</name>
    <dbReference type="NCBI Taxonomy" id="6565"/>
    <lineage>
        <taxon>Eukaryota</taxon>
        <taxon>Metazoa</taxon>
        <taxon>Spiralia</taxon>
        <taxon>Lophotrochozoa</taxon>
        <taxon>Mollusca</taxon>
        <taxon>Bivalvia</taxon>
        <taxon>Autobranchia</taxon>
        <taxon>Pteriomorphia</taxon>
        <taxon>Ostreida</taxon>
        <taxon>Ostreoidea</taxon>
        <taxon>Ostreidae</taxon>
        <taxon>Crassostrea</taxon>
    </lineage>
</organism>
<dbReference type="FunFam" id="2.60.120.650:FF:000001">
    <property type="entry name" value="Putative lysine-specific demethylase 5b"/>
    <property type="match status" value="1"/>
</dbReference>
<comment type="catalytic activity">
    <reaction evidence="14">
        <text>N(6),N(6),N(6)-trimethyl-L-lysyl(4)-[histone H3] + 3 2-oxoglutarate + 3 O2 = L-lysyl(4)-[histone H3] + 3 formaldehyde + 3 succinate + 3 CO2</text>
        <dbReference type="Rhea" id="RHEA:60208"/>
        <dbReference type="Rhea" id="RHEA-COMP:15537"/>
        <dbReference type="Rhea" id="RHEA-COMP:15547"/>
        <dbReference type="ChEBI" id="CHEBI:15379"/>
        <dbReference type="ChEBI" id="CHEBI:16526"/>
        <dbReference type="ChEBI" id="CHEBI:16810"/>
        <dbReference type="ChEBI" id="CHEBI:16842"/>
        <dbReference type="ChEBI" id="CHEBI:29969"/>
        <dbReference type="ChEBI" id="CHEBI:30031"/>
        <dbReference type="ChEBI" id="CHEBI:61961"/>
        <dbReference type="EC" id="1.14.11.67"/>
    </reaction>
</comment>
<proteinExistence type="inferred from homology"/>
<dbReference type="Pfam" id="PF01388">
    <property type="entry name" value="ARID"/>
    <property type="match status" value="1"/>
</dbReference>
<evidence type="ECO:0000256" key="7">
    <source>
        <dbReference type="ARBA" id="ARBA00022771"/>
    </source>
</evidence>
<dbReference type="GO" id="GO:0003677">
    <property type="term" value="F:DNA binding"/>
    <property type="evidence" value="ECO:0007669"/>
    <property type="project" value="InterPro"/>
</dbReference>
<dbReference type="SUPFAM" id="SSF46774">
    <property type="entry name" value="ARID-like"/>
    <property type="match status" value="1"/>
</dbReference>
<dbReference type="Gene3D" id="2.30.30.1150">
    <property type="match status" value="1"/>
</dbReference>
<evidence type="ECO:0000313" key="22">
    <source>
        <dbReference type="RefSeq" id="XP_022330439.1"/>
    </source>
</evidence>
<evidence type="ECO:0000256" key="9">
    <source>
        <dbReference type="ARBA" id="ARBA00022853"/>
    </source>
</evidence>
<protein>
    <recommendedName>
        <fullName evidence="4">[histone H3]-trimethyl-L-lysine(4) demethylase</fullName>
        <ecNumber evidence="4">1.14.11.67</ecNumber>
    </recommendedName>
</protein>
<keyword evidence="8" id="KW-0862">Zinc</keyword>
<dbReference type="Pfam" id="PF02375">
    <property type="entry name" value="JmjN"/>
    <property type="match status" value="1"/>
</dbReference>
<dbReference type="SMART" id="SM01014">
    <property type="entry name" value="ARID"/>
    <property type="match status" value="1"/>
</dbReference>
<dbReference type="FunFam" id="1.10.150.60:FF:000001">
    <property type="entry name" value="Putative lysine-specific demethylase 5b"/>
    <property type="match status" value="1"/>
</dbReference>
<evidence type="ECO:0000256" key="11">
    <source>
        <dbReference type="ARBA" id="ARBA00023002"/>
    </source>
</evidence>
<evidence type="ECO:0000259" key="17">
    <source>
        <dbReference type="PROSITE" id="PS50016"/>
    </source>
</evidence>
<dbReference type="GO" id="GO:0034647">
    <property type="term" value="F:histone H3K4me/H3K4me2/H3K4me3 demethylase activity"/>
    <property type="evidence" value="ECO:0007669"/>
    <property type="project" value="UniProtKB-EC"/>
</dbReference>
<dbReference type="PROSITE" id="PS51011">
    <property type="entry name" value="ARID"/>
    <property type="match status" value="1"/>
</dbReference>
<evidence type="ECO:0000256" key="2">
    <source>
        <dbReference type="ARBA" id="ARBA00004123"/>
    </source>
</evidence>
<accession>A0A8B8DSB9</accession>
<sequence length="1905" mass="214818">MDEPYINFIPPPEAPVFTPTEEEFADPLGYIAKIKPIAEKAGICKIKPPPDWQPPFAVDVDKFRFTPRVQRLNELEAFTRIKLNFLDQLARFWELQGCSLKIPHVERKLLDLYNLYKIVEEEGGMELVTKERKWSKIAQRLKYPPGKGVGGSLRSHYERVLYPFFVFKKGDAYPAEQPKPNLSTNAEEDDKSDKDYKPHGIAAKTAAGGYTRKNKKERAQKPEKMDIDYSVNSELKKLQFFGAGPKAAVPQAGEVKEEHISEPVENGGGVSTRHKNPGPGAYTTVDLYICHMCNRGDGEEYMLLCDGCDDAFHTYCLIPPMPEVPKGDWRCPKCVAKACCRPLNPYGFEQAKKDYSLQSFGEMADQFKSNYFNMPVHMVPCETVEKEFWRLVNCIEEDVSVEYGADIHASEMGSGFPTKDTKDQFPEDEEYINSGWNLNNLPVLEQSVLCHINADISGMKIPWCYVGMCFSSFCWHNEDHWSYSINYMHWGEPKTWYGVPGSMADLFEDVMKKSAPELFEASPDLLHQLTTIMNPNILMDHGVPIVRTNQHAGEFIITFPRAYHAGFNQGYNFAEAVNFAPADWLPIGRACIEHYRSLCRQCVFSHEELVCKMAADPDNLDLIIAASTHRDLLAIVEDERKQRKVLLEMGTKEAEREAFELLPDDERQCDYCKTTCFLSAVTCPCKPNKVVCINHVNKLCGCKPSQYCLRYRYTLDELPTMLHRLKVRAESFDNWTTKVRAALEAEGDEKIELPDLKEYITEAEEKRFPDSELMQQLVMAVSEAEKCANVAAQLVSKKARTRNRHNDGKYIAKLSLDELNCFYEQVASLACVIKEAKLVKELLDKVVQFQKDAQTALDAESPDSEKLEQLIEFSVTLDVDLPEIPKLKQVLQQAKWLDEVKLTLLEDQQQVTLESMRKLMEAGVGLAPHPAVEKAMAELQELLTVSERWEEKARICLQARPRHVMATLEAIINEAKGIPAFLPNVSALKDALKKAKDWTHKVETVQNSDSYPYLDALESLVNKGRPIPVRLDQLPQVESQVAAAKSWRERTARTFLKKNCTYSLLEVLSPRADIGIYNSSKKTKKKIKEEGRDRRDSENNNQSDYKVDEQRDPAAIVAAFKMAEQREIEVMRELRDRNSAKLRQPHGEAKYCICRKEGAGFMLQCELCKDWFHGTCVPLPKSANLKNKSQQAAAVQAAKDLKFLCPLCLRSRRPRLETILSLLVSLQKLPVRLPEGEALQCLTERAMAWQDRARQALTTSELASALAKLSVLSQRMVEQAAREKTEKIINAELMKAANNPELQGHLASVTQSAFGGTSAAVNGKQMDSGFLDSENSMSPPMSPEQSTDDVQMEVEIASTNHTGMSEHAYSTASKGGSNASPRKHPRKSPLLARSGLEAPVLELSLMAKKQLEELMMEGDLLEVSLDETQHIWRILQACQPRGEGKLLDLDMGDKGPENIVPMENFEREKMVVKFKKEKDPEKKKKKRKKVEEGGDVSKPKKAKEGQEGGEKPKKVKVKKEKSEKEKKLLKEFELQQDQIISESTASDIEKIKLMVDLNAEKLKKLEKPKKKKVKVKKETGIEEVEKKKRKPRKKKEKECLVMMDEDGEEDEDDNCAAIKCLKPTGEEVNWVQCDRCEEWYHLLCVGLGTDEVTEDEEYECFKCKNSDGTLTYTHSAVTTSMEGMVNSLRESMEQTSAMTGHPEGGVRNSMEEASLTTGNSEGVVRNSVKENITISTSSGVMATRETEVLSVKEVVDVSSSEKKDNAPQVIARTQSPITIQEFCSQKTITTGKVFESPANRLVASEVQEEPSSVISEEDIYEEVEEIPMEEEEETEKVEEDIPETVSVSPPSPRVKEIPHKVASDSPKESVIVADVIDGMMTQLESPATVPEESKQATDEPTIGES</sequence>
<dbReference type="SMART" id="SM00249">
    <property type="entry name" value="PHD"/>
    <property type="match status" value="3"/>
</dbReference>
<evidence type="ECO:0000256" key="5">
    <source>
        <dbReference type="ARBA" id="ARBA00022723"/>
    </source>
</evidence>
<keyword evidence="6" id="KW-0677">Repeat</keyword>
<gene>
    <name evidence="22" type="primary">LOC111128837</name>
</gene>
<feature type="domain" description="ARID" evidence="18">
    <location>
        <begin position="79"/>
        <end position="169"/>
    </location>
</feature>
<dbReference type="EC" id="1.14.11.67" evidence="4"/>
<dbReference type="SMART" id="SM00545">
    <property type="entry name" value="JmjN"/>
    <property type="match status" value="1"/>
</dbReference>
<evidence type="ECO:0000259" key="18">
    <source>
        <dbReference type="PROSITE" id="PS51011"/>
    </source>
</evidence>
<feature type="domain" description="PHD-type" evidence="17">
    <location>
        <begin position="1149"/>
        <end position="1211"/>
    </location>
</feature>
<feature type="region of interest" description="Disordered" evidence="16">
    <location>
        <begin position="176"/>
        <end position="225"/>
    </location>
</feature>
<feature type="compositionally biased region" description="Acidic residues" evidence="16">
    <location>
        <begin position="1824"/>
        <end position="1842"/>
    </location>
</feature>
<evidence type="ECO:0000256" key="1">
    <source>
        <dbReference type="ARBA" id="ARBA00001954"/>
    </source>
</evidence>
<dbReference type="PROSITE" id="PS50016">
    <property type="entry name" value="ZF_PHD_2"/>
    <property type="match status" value="2"/>
</dbReference>
<dbReference type="InterPro" id="IPR003349">
    <property type="entry name" value="JmjN"/>
</dbReference>
<dbReference type="OrthoDB" id="1678912at2759"/>
<evidence type="ECO:0000256" key="8">
    <source>
        <dbReference type="ARBA" id="ARBA00022833"/>
    </source>
</evidence>
<dbReference type="Pfam" id="PF21323">
    <property type="entry name" value="KDM5_C-hel"/>
    <property type="match status" value="1"/>
</dbReference>
<dbReference type="Pfam" id="PF08429">
    <property type="entry name" value="PLU-1"/>
    <property type="match status" value="1"/>
</dbReference>
<dbReference type="InterPro" id="IPR019787">
    <property type="entry name" value="Znf_PHD-finger"/>
</dbReference>
<dbReference type="CDD" id="cd15610">
    <property type="entry name" value="PHD3_KDM5A_like"/>
    <property type="match status" value="1"/>
</dbReference>
<dbReference type="Proteomes" id="UP000694844">
    <property type="component" value="Chromosome 4"/>
</dbReference>
<keyword evidence="5" id="KW-0479">Metal-binding</keyword>
<evidence type="ECO:0000256" key="4">
    <source>
        <dbReference type="ARBA" id="ARBA00012902"/>
    </source>
</evidence>
<dbReference type="GO" id="GO:0005634">
    <property type="term" value="C:nucleus"/>
    <property type="evidence" value="ECO:0007669"/>
    <property type="project" value="UniProtKB-SubCell"/>
</dbReference>
<dbReference type="GO" id="GO:0006355">
    <property type="term" value="P:regulation of DNA-templated transcription"/>
    <property type="evidence" value="ECO:0007669"/>
    <property type="project" value="TreeGrafter"/>
</dbReference>
<feature type="domain" description="JmjN" evidence="19">
    <location>
        <begin position="14"/>
        <end position="55"/>
    </location>
</feature>
<keyword evidence="7 15" id="KW-0863">Zinc-finger</keyword>
<dbReference type="SUPFAM" id="SSF57903">
    <property type="entry name" value="FYVE/PHD zinc finger"/>
    <property type="match status" value="3"/>
</dbReference>
<evidence type="ECO:0000313" key="21">
    <source>
        <dbReference type="Proteomes" id="UP000694844"/>
    </source>
</evidence>
<evidence type="ECO:0000259" key="19">
    <source>
        <dbReference type="PROSITE" id="PS51183"/>
    </source>
</evidence>
<dbReference type="CDD" id="cd15606">
    <property type="entry name" value="PHD2_KDM5A"/>
    <property type="match status" value="1"/>
</dbReference>
<dbReference type="GO" id="GO:0000785">
    <property type="term" value="C:chromatin"/>
    <property type="evidence" value="ECO:0007669"/>
    <property type="project" value="TreeGrafter"/>
</dbReference>
<dbReference type="PROSITE" id="PS51183">
    <property type="entry name" value="JMJN"/>
    <property type="match status" value="1"/>
</dbReference>
<feature type="compositionally biased region" description="Basic and acidic residues" evidence="16">
    <location>
        <begin position="1087"/>
        <end position="1098"/>
    </location>
</feature>
<dbReference type="InterPro" id="IPR003347">
    <property type="entry name" value="JmjC_dom"/>
</dbReference>
<dbReference type="PROSITE" id="PS01359">
    <property type="entry name" value="ZF_PHD_1"/>
    <property type="match status" value="2"/>
</dbReference>
<comment type="subcellular location">
    <subcellularLocation>
        <location evidence="2">Nucleus</location>
    </subcellularLocation>
</comment>
<keyword evidence="10" id="KW-0223">Dioxygenase</keyword>
<dbReference type="Pfam" id="PF02928">
    <property type="entry name" value="zf-C5HC2"/>
    <property type="match status" value="1"/>
</dbReference>
<dbReference type="InterPro" id="IPR011011">
    <property type="entry name" value="Znf_FYVE_PHD"/>
</dbReference>